<dbReference type="RefSeq" id="WP_094404950.1">
    <property type="nucleotide sequence ID" value="NZ_NMVO01000004.1"/>
</dbReference>
<dbReference type="AlphaFoldDB" id="A0A255GNZ0"/>
<protein>
    <submittedName>
        <fullName evidence="1">Uncharacterized protein</fullName>
    </submittedName>
</protein>
<sequence>MFITETAELKGRAIEAIDAAELDQVAVTDDLAQLGTLIATGNAVVIIMPPAIRWDTWTSAALTWSLYIAAGPDPIHALGPLNALLDALAGPLELTEGEPVTLATNQGRSVAGYRLTTTATFLTQ</sequence>
<accession>A0A255GNZ0</accession>
<name>A0A255GNZ0_9ACTN</name>
<comment type="caution">
    <text evidence="1">The sequence shown here is derived from an EMBL/GenBank/DDBJ whole genome shotgun (WGS) entry which is preliminary data.</text>
</comment>
<gene>
    <name evidence="1" type="ORF">CGZ94_04925</name>
</gene>
<evidence type="ECO:0000313" key="1">
    <source>
        <dbReference type="EMBL" id="OYO16286.1"/>
    </source>
</evidence>
<dbReference type="EMBL" id="NMVO01000004">
    <property type="protein sequence ID" value="OYO16286.1"/>
    <property type="molecule type" value="Genomic_DNA"/>
</dbReference>
<organism evidence="1 2">
    <name type="scientific">Enemella evansiae</name>
    <dbReference type="NCBI Taxonomy" id="2016499"/>
    <lineage>
        <taxon>Bacteria</taxon>
        <taxon>Bacillati</taxon>
        <taxon>Actinomycetota</taxon>
        <taxon>Actinomycetes</taxon>
        <taxon>Propionibacteriales</taxon>
        <taxon>Propionibacteriaceae</taxon>
        <taxon>Enemella</taxon>
    </lineage>
</organism>
<proteinExistence type="predicted"/>
<evidence type="ECO:0000313" key="2">
    <source>
        <dbReference type="Proteomes" id="UP000215896"/>
    </source>
</evidence>
<reference evidence="1 2" key="1">
    <citation type="submission" date="2017-07" db="EMBL/GenBank/DDBJ databases">
        <title>Draft whole genome sequences of clinical Proprionibacteriaceae strains.</title>
        <authorList>
            <person name="Bernier A.-M."/>
            <person name="Bernard K."/>
            <person name="Domingo M.-C."/>
        </authorList>
    </citation>
    <scope>NUCLEOTIDE SEQUENCE [LARGE SCALE GENOMIC DNA]</scope>
    <source>
        <strain evidence="1 2">NML 030167</strain>
    </source>
</reference>
<keyword evidence="2" id="KW-1185">Reference proteome</keyword>
<dbReference type="Proteomes" id="UP000215896">
    <property type="component" value="Unassembled WGS sequence"/>
</dbReference>